<evidence type="ECO:0000313" key="4">
    <source>
        <dbReference type="EMBL" id="MBP2193355.1"/>
    </source>
</evidence>
<proteinExistence type="predicted"/>
<keyword evidence="2" id="KW-0812">Transmembrane</keyword>
<feature type="region of interest" description="Disordered" evidence="1">
    <location>
        <begin position="1"/>
        <end position="90"/>
    </location>
</feature>
<evidence type="ECO:0000256" key="1">
    <source>
        <dbReference type="SAM" id="MobiDB-lite"/>
    </source>
</evidence>
<comment type="caution">
    <text evidence="4">The sequence shown here is derived from an EMBL/GenBank/DDBJ whole genome shotgun (WGS) entry which is preliminary data.</text>
</comment>
<dbReference type="RefSeq" id="WP_209896627.1">
    <property type="nucleotide sequence ID" value="NZ_JAGGMR010000001.1"/>
</dbReference>
<keyword evidence="5" id="KW-1185">Reference proteome</keyword>
<feature type="domain" description="DUF8176" evidence="3">
    <location>
        <begin position="240"/>
        <end position="361"/>
    </location>
</feature>
<gene>
    <name evidence="4" type="ORF">BJ987_006256</name>
</gene>
<name>A0ABS4QQC9_9NOCA</name>
<keyword evidence="2" id="KW-0472">Membrane</keyword>
<keyword evidence="2" id="KW-1133">Transmembrane helix</keyword>
<dbReference type="Pfam" id="PF26527">
    <property type="entry name" value="DUF8176"/>
    <property type="match status" value="1"/>
</dbReference>
<feature type="compositionally biased region" description="Basic residues" evidence="1">
    <location>
        <begin position="1"/>
        <end position="13"/>
    </location>
</feature>
<feature type="transmembrane region" description="Helical" evidence="2">
    <location>
        <begin position="182"/>
        <end position="203"/>
    </location>
</feature>
<dbReference type="InterPro" id="IPR058489">
    <property type="entry name" value="DUF8176"/>
</dbReference>
<reference evidence="4 5" key="1">
    <citation type="submission" date="2021-03" db="EMBL/GenBank/DDBJ databases">
        <title>Sequencing the genomes of 1000 actinobacteria strains.</title>
        <authorList>
            <person name="Klenk H.-P."/>
        </authorList>
    </citation>
    <scope>NUCLEOTIDE SEQUENCE [LARGE SCALE GENOMIC DNA]</scope>
    <source>
        <strain evidence="4 5">DSM 45516</strain>
    </source>
</reference>
<sequence>MARPTSRRRKIRRQPPPAVTPPASDNPFVLPGLPAFPGLKRPGSGTLKRAAKRRRRSEREFEEPFDPEKFAEQWNHSTPPPPLPPENGDASWAGEWEDWMSDPAHKAPESEAAEIDLPADDFDADEPDWDIPDDYDDTTDYSDNGSAARAAFRDRSGGGGILRAAADRNRSAWSARSGASKAVSILIGVLVWVAVIGVVVLVITANTRTEQPPVATGPVSTTTGAPVSSVPSSPWGHATTGCTKTRTPGAAVGAEPGSTTDPVDVIFGFEWAYYVDRSAAKARSYTTPDAKLPSAETIQKGIDKQPNGTQYCVYLTQADKDGNVWNVELHEKWPGDREPQKYGQTITTARVGDRTLITAITAK</sequence>
<feature type="region of interest" description="Disordered" evidence="1">
    <location>
        <begin position="210"/>
        <end position="256"/>
    </location>
</feature>
<evidence type="ECO:0000256" key="2">
    <source>
        <dbReference type="SAM" id="Phobius"/>
    </source>
</evidence>
<accession>A0ABS4QQC9</accession>
<evidence type="ECO:0000313" key="5">
    <source>
        <dbReference type="Proteomes" id="UP001519325"/>
    </source>
</evidence>
<protein>
    <recommendedName>
        <fullName evidence="3">DUF8176 domain-containing protein</fullName>
    </recommendedName>
</protein>
<dbReference type="Proteomes" id="UP001519325">
    <property type="component" value="Unassembled WGS sequence"/>
</dbReference>
<evidence type="ECO:0000259" key="3">
    <source>
        <dbReference type="Pfam" id="PF26527"/>
    </source>
</evidence>
<dbReference type="EMBL" id="JAGGMR010000001">
    <property type="protein sequence ID" value="MBP2193355.1"/>
    <property type="molecule type" value="Genomic_DNA"/>
</dbReference>
<feature type="compositionally biased region" description="Polar residues" evidence="1">
    <location>
        <begin position="218"/>
        <end position="232"/>
    </location>
</feature>
<organism evidence="4 5">
    <name type="scientific">Nocardia goodfellowii</name>
    <dbReference type="NCBI Taxonomy" id="882446"/>
    <lineage>
        <taxon>Bacteria</taxon>
        <taxon>Bacillati</taxon>
        <taxon>Actinomycetota</taxon>
        <taxon>Actinomycetes</taxon>
        <taxon>Mycobacteriales</taxon>
        <taxon>Nocardiaceae</taxon>
        <taxon>Nocardia</taxon>
    </lineage>
</organism>